<proteinExistence type="predicted"/>
<accession>A0ABU9VLZ1</accession>
<dbReference type="Pfam" id="PF13472">
    <property type="entry name" value="Lipase_GDSL_2"/>
    <property type="match status" value="1"/>
</dbReference>
<evidence type="ECO:0000256" key="1">
    <source>
        <dbReference type="SAM" id="Coils"/>
    </source>
</evidence>
<dbReference type="PANTHER" id="PTHR30383">
    <property type="entry name" value="THIOESTERASE 1/PROTEASE 1/LYSOPHOSPHOLIPASE L1"/>
    <property type="match status" value="1"/>
</dbReference>
<sequence length="280" mass="31644">MKNSYFAILVVVLLSSIPVMYLINEHNMSKKAEESRVAYEQQMKEEENEEQNQRDEVESNQMNSLIDYLRFLSLAKEEIVLSVFGSSVTEGEGATDDSRHWSGLFVSHLEEEEGISPIKLENNGQNGATSRTLVNENLVDEVIEANPDVVLIEPPVIPNYESNFSPEETGSDTMNLVREIEDNLPDTLIIIQSSNVTALEDLNLIGYPYADYNNYLDELTEETNLNYVDVYSEMVERMESEGTEDVSGWLTDDVHPNDLGYSIWFEILADYASGTALVDE</sequence>
<dbReference type="SUPFAM" id="SSF52266">
    <property type="entry name" value="SGNH hydrolase"/>
    <property type="match status" value="1"/>
</dbReference>
<dbReference type="InterPro" id="IPR036514">
    <property type="entry name" value="SGNH_hydro_sf"/>
</dbReference>
<evidence type="ECO:0000313" key="4">
    <source>
        <dbReference type="EMBL" id="MEN0644924.1"/>
    </source>
</evidence>
<keyword evidence="5" id="KW-1185">Reference proteome</keyword>
<keyword evidence="2" id="KW-0472">Membrane</keyword>
<dbReference type="Proteomes" id="UP001418796">
    <property type="component" value="Unassembled WGS sequence"/>
</dbReference>
<dbReference type="InterPro" id="IPR051532">
    <property type="entry name" value="Ester_Hydrolysis_Enzymes"/>
</dbReference>
<reference evidence="4 5" key="1">
    <citation type="submission" date="2024-03" db="EMBL/GenBank/DDBJ databases">
        <title>Bacilli Hybrid Assemblies.</title>
        <authorList>
            <person name="Kovac J."/>
        </authorList>
    </citation>
    <scope>NUCLEOTIDE SEQUENCE [LARGE SCALE GENOMIC DNA]</scope>
    <source>
        <strain evidence="4 5">FSL R7-0666</strain>
    </source>
</reference>
<dbReference type="PANTHER" id="PTHR30383:SF5">
    <property type="entry name" value="SGNH HYDROLASE-TYPE ESTERASE DOMAIN-CONTAINING PROTEIN"/>
    <property type="match status" value="1"/>
</dbReference>
<keyword evidence="4" id="KW-0378">Hydrolase</keyword>
<name>A0ABU9VLZ1_9BACI</name>
<dbReference type="EC" id="3.1.-.-" evidence="4"/>
<protein>
    <submittedName>
        <fullName evidence="4">SGNH/GDSL hydrolase family protein</fullName>
        <ecNumber evidence="4">3.1.-.-</ecNumber>
    </submittedName>
</protein>
<keyword evidence="1" id="KW-0175">Coiled coil</keyword>
<organism evidence="4 5">
    <name type="scientific">Alkalicoccobacillus gibsonii</name>
    <dbReference type="NCBI Taxonomy" id="79881"/>
    <lineage>
        <taxon>Bacteria</taxon>
        <taxon>Bacillati</taxon>
        <taxon>Bacillota</taxon>
        <taxon>Bacilli</taxon>
        <taxon>Bacillales</taxon>
        <taxon>Bacillaceae</taxon>
        <taxon>Alkalicoccobacillus</taxon>
    </lineage>
</organism>
<dbReference type="GO" id="GO:0016787">
    <property type="term" value="F:hydrolase activity"/>
    <property type="evidence" value="ECO:0007669"/>
    <property type="project" value="UniProtKB-KW"/>
</dbReference>
<evidence type="ECO:0000256" key="2">
    <source>
        <dbReference type="SAM" id="Phobius"/>
    </source>
</evidence>
<evidence type="ECO:0000313" key="5">
    <source>
        <dbReference type="Proteomes" id="UP001418796"/>
    </source>
</evidence>
<gene>
    <name evidence="4" type="ORF">MKY91_17345</name>
</gene>
<feature type="domain" description="SGNH hydrolase-type esterase" evidence="3">
    <location>
        <begin position="83"/>
        <end position="262"/>
    </location>
</feature>
<comment type="caution">
    <text evidence="4">The sequence shown here is derived from an EMBL/GenBank/DDBJ whole genome shotgun (WGS) entry which is preliminary data.</text>
</comment>
<feature type="transmembrane region" description="Helical" evidence="2">
    <location>
        <begin position="6"/>
        <end position="23"/>
    </location>
</feature>
<evidence type="ECO:0000259" key="3">
    <source>
        <dbReference type="Pfam" id="PF13472"/>
    </source>
</evidence>
<dbReference type="RefSeq" id="WP_343131545.1">
    <property type="nucleotide sequence ID" value="NZ_JBCITK010000001.1"/>
</dbReference>
<dbReference type="CDD" id="cd00229">
    <property type="entry name" value="SGNH_hydrolase"/>
    <property type="match status" value="1"/>
</dbReference>
<feature type="coiled-coil region" evidence="1">
    <location>
        <begin position="29"/>
        <end position="63"/>
    </location>
</feature>
<dbReference type="EMBL" id="JBCITK010000001">
    <property type="protein sequence ID" value="MEN0644924.1"/>
    <property type="molecule type" value="Genomic_DNA"/>
</dbReference>
<dbReference type="InterPro" id="IPR013830">
    <property type="entry name" value="SGNH_hydro"/>
</dbReference>
<keyword evidence="2" id="KW-0812">Transmembrane</keyword>
<keyword evidence="2" id="KW-1133">Transmembrane helix</keyword>
<dbReference type="Gene3D" id="3.40.50.1110">
    <property type="entry name" value="SGNH hydrolase"/>
    <property type="match status" value="1"/>
</dbReference>